<organism evidence="6 7">
    <name type="scientific">Methylophilus aquaticus</name>
    <dbReference type="NCBI Taxonomy" id="1971610"/>
    <lineage>
        <taxon>Bacteria</taxon>
        <taxon>Pseudomonadati</taxon>
        <taxon>Pseudomonadota</taxon>
        <taxon>Betaproteobacteria</taxon>
        <taxon>Nitrosomonadales</taxon>
        <taxon>Methylophilaceae</taxon>
        <taxon>Methylophilus</taxon>
    </lineage>
</organism>
<feature type="domain" description="HTH lysR-type" evidence="5">
    <location>
        <begin position="5"/>
        <end position="62"/>
    </location>
</feature>
<evidence type="ECO:0000256" key="3">
    <source>
        <dbReference type="ARBA" id="ARBA00023125"/>
    </source>
</evidence>
<evidence type="ECO:0000256" key="4">
    <source>
        <dbReference type="ARBA" id="ARBA00023163"/>
    </source>
</evidence>
<dbReference type="InterPro" id="IPR036390">
    <property type="entry name" value="WH_DNA-bd_sf"/>
</dbReference>
<dbReference type="PANTHER" id="PTHR30126:SF98">
    <property type="entry name" value="HTH-TYPE TRANSCRIPTIONAL ACTIVATOR BAUR"/>
    <property type="match status" value="1"/>
</dbReference>
<comment type="similarity">
    <text evidence="1">Belongs to the LysR transcriptional regulatory family.</text>
</comment>
<gene>
    <name evidence="6" type="ORF">Q9291_09345</name>
</gene>
<dbReference type="InterPro" id="IPR005119">
    <property type="entry name" value="LysR_subst-bd"/>
</dbReference>
<dbReference type="Gene3D" id="3.40.190.290">
    <property type="match status" value="1"/>
</dbReference>
<keyword evidence="3" id="KW-0238">DNA-binding</keyword>
<keyword evidence="4" id="KW-0804">Transcription</keyword>
<evidence type="ECO:0000313" key="7">
    <source>
        <dbReference type="Proteomes" id="UP001225906"/>
    </source>
</evidence>
<evidence type="ECO:0000256" key="1">
    <source>
        <dbReference type="ARBA" id="ARBA00009437"/>
    </source>
</evidence>
<dbReference type="Proteomes" id="UP001225906">
    <property type="component" value="Unassembled WGS sequence"/>
</dbReference>
<evidence type="ECO:0000313" key="6">
    <source>
        <dbReference type="EMBL" id="MDP8568052.1"/>
    </source>
</evidence>
<dbReference type="Pfam" id="PF03466">
    <property type="entry name" value="LysR_substrate"/>
    <property type="match status" value="1"/>
</dbReference>
<keyword evidence="2" id="KW-0805">Transcription regulation</keyword>
<dbReference type="EMBL" id="JAVCAP010000020">
    <property type="protein sequence ID" value="MDP8568052.1"/>
    <property type="molecule type" value="Genomic_DNA"/>
</dbReference>
<dbReference type="InterPro" id="IPR000847">
    <property type="entry name" value="LysR_HTH_N"/>
</dbReference>
<dbReference type="CDD" id="cd05466">
    <property type="entry name" value="PBP2_LTTR_substrate"/>
    <property type="match status" value="1"/>
</dbReference>
<comment type="caution">
    <text evidence="6">The sequence shown here is derived from an EMBL/GenBank/DDBJ whole genome shotgun (WGS) entry which is preliminary data.</text>
</comment>
<keyword evidence="7" id="KW-1185">Reference proteome</keyword>
<dbReference type="RefSeq" id="WP_306389776.1">
    <property type="nucleotide sequence ID" value="NZ_JAVCAP010000020.1"/>
</dbReference>
<name>A0ABT9JTZ1_9PROT</name>
<dbReference type="PROSITE" id="PS50931">
    <property type="entry name" value="HTH_LYSR"/>
    <property type="match status" value="1"/>
</dbReference>
<dbReference type="SUPFAM" id="SSF46785">
    <property type="entry name" value="Winged helix' DNA-binding domain"/>
    <property type="match status" value="1"/>
</dbReference>
<dbReference type="PRINTS" id="PR00039">
    <property type="entry name" value="HTHLYSR"/>
</dbReference>
<dbReference type="Gene3D" id="1.10.10.10">
    <property type="entry name" value="Winged helix-like DNA-binding domain superfamily/Winged helix DNA-binding domain"/>
    <property type="match status" value="1"/>
</dbReference>
<evidence type="ECO:0000259" key="5">
    <source>
        <dbReference type="PROSITE" id="PS50931"/>
    </source>
</evidence>
<dbReference type="PANTHER" id="PTHR30126">
    <property type="entry name" value="HTH-TYPE TRANSCRIPTIONAL REGULATOR"/>
    <property type="match status" value="1"/>
</dbReference>
<proteinExistence type="inferred from homology"/>
<reference evidence="7" key="1">
    <citation type="journal article" date="2019" name="Int. J. Syst. Evol. Microbiol.">
        <title>The Global Catalogue of Microorganisms (GCM) 10K type strain sequencing project: providing services to taxonomists for standard genome sequencing and annotation.</title>
        <authorList>
            <consortium name="The Broad Institute Genomics Platform"/>
            <consortium name="The Broad Institute Genome Sequencing Center for Infectious Disease"/>
            <person name="Wu L."/>
            <person name="Ma J."/>
        </authorList>
    </citation>
    <scope>NUCLEOTIDE SEQUENCE [LARGE SCALE GENOMIC DNA]</scope>
    <source>
        <strain evidence="7">VKM B-3159</strain>
    </source>
</reference>
<evidence type="ECO:0000256" key="2">
    <source>
        <dbReference type="ARBA" id="ARBA00023015"/>
    </source>
</evidence>
<dbReference type="InterPro" id="IPR036388">
    <property type="entry name" value="WH-like_DNA-bd_sf"/>
</dbReference>
<dbReference type="SUPFAM" id="SSF53850">
    <property type="entry name" value="Periplasmic binding protein-like II"/>
    <property type="match status" value="1"/>
</dbReference>
<sequence>MARHFNFNHFYYFWQVAKEGNLTRAAARLLIAQSALSSQIKQLEHQIGTPLFRKEGRQLVLTEAGNIAFAYAEKMFVLSQEMHSVLRHKTLADKTVLKIGVIASLSRNFVENFIRPLLTRHDVEIVLDSGSAQELQEKLINHKLDLILSNFLPDRQQQFLFRMKPIAEQQLSIVGKPLPTGEVFDLKQDLPRQQLLLPGTGTEIRARFDQICEQLHIRYQVLAEINDMPALRLLARDSDGIALLPSVVVQDELRNGTLQEYCKVPDLYEHFYAISLKKQYEPEIMRYLLQRNQELTGGPVA</sequence>
<accession>A0ABT9JTZ1</accession>
<dbReference type="Pfam" id="PF00126">
    <property type="entry name" value="HTH_1"/>
    <property type="match status" value="1"/>
</dbReference>
<protein>
    <submittedName>
        <fullName evidence="6">LysR substrate-binding domain-containing protein</fullName>
    </submittedName>
</protein>